<keyword evidence="4 6" id="KW-0472">Membrane</keyword>
<gene>
    <name evidence="7" type="ORF">FDP41_011893</name>
</gene>
<feature type="transmembrane region" description="Helical" evidence="6">
    <location>
        <begin position="296"/>
        <end position="319"/>
    </location>
</feature>
<evidence type="ECO:0008006" key="9">
    <source>
        <dbReference type="Google" id="ProtNLM"/>
    </source>
</evidence>
<feature type="compositionally biased region" description="Polar residues" evidence="5">
    <location>
        <begin position="383"/>
        <end position="397"/>
    </location>
</feature>
<keyword evidence="8" id="KW-1185">Reference proteome</keyword>
<dbReference type="InterPro" id="IPR052241">
    <property type="entry name" value="SLC66/Scramblase_ANY1"/>
</dbReference>
<feature type="transmembrane region" description="Helical" evidence="6">
    <location>
        <begin position="211"/>
        <end position="231"/>
    </location>
</feature>
<dbReference type="PANTHER" id="PTHR14856:SF9">
    <property type="entry name" value="PQ-LOOP REPEAT-CONTAINING PROTEIN 1"/>
    <property type="match status" value="1"/>
</dbReference>
<feature type="transmembrane region" description="Helical" evidence="6">
    <location>
        <begin position="21"/>
        <end position="41"/>
    </location>
</feature>
<protein>
    <recommendedName>
        <fullName evidence="9">PQ-loop repeat-containing protein 1</fullName>
    </recommendedName>
</protein>
<feature type="transmembrane region" description="Helical" evidence="6">
    <location>
        <begin position="271"/>
        <end position="290"/>
    </location>
</feature>
<feature type="transmembrane region" description="Helical" evidence="6">
    <location>
        <begin position="136"/>
        <end position="159"/>
    </location>
</feature>
<dbReference type="SMART" id="SM00679">
    <property type="entry name" value="CTNS"/>
    <property type="match status" value="2"/>
</dbReference>
<dbReference type="GO" id="GO:0042147">
    <property type="term" value="P:retrograde transport, endosome to Golgi"/>
    <property type="evidence" value="ECO:0007669"/>
    <property type="project" value="TreeGrafter"/>
</dbReference>
<organism evidence="7 8">
    <name type="scientific">Naegleria fowleri</name>
    <name type="common">Brain eating amoeba</name>
    <dbReference type="NCBI Taxonomy" id="5763"/>
    <lineage>
        <taxon>Eukaryota</taxon>
        <taxon>Discoba</taxon>
        <taxon>Heterolobosea</taxon>
        <taxon>Tetramitia</taxon>
        <taxon>Eutetramitia</taxon>
        <taxon>Vahlkampfiidae</taxon>
        <taxon>Naegleria</taxon>
    </lineage>
</organism>
<evidence type="ECO:0000313" key="7">
    <source>
        <dbReference type="EMBL" id="KAF0982032.1"/>
    </source>
</evidence>
<dbReference type="EMBL" id="VFQX01000012">
    <property type="protein sequence ID" value="KAF0982032.1"/>
    <property type="molecule type" value="Genomic_DNA"/>
</dbReference>
<evidence type="ECO:0000256" key="6">
    <source>
        <dbReference type="SAM" id="Phobius"/>
    </source>
</evidence>
<evidence type="ECO:0000256" key="3">
    <source>
        <dbReference type="ARBA" id="ARBA00022989"/>
    </source>
</evidence>
<evidence type="ECO:0000256" key="4">
    <source>
        <dbReference type="ARBA" id="ARBA00023136"/>
    </source>
</evidence>
<reference evidence="7 8" key="1">
    <citation type="journal article" date="2019" name="Sci. Rep.">
        <title>Nanopore sequencing improves the draft genome of the human pathogenic amoeba Naegleria fowleri.</title>
        <authorList>
            <person name="Liechti N."/>
            <person name="Schurch N."/>
            <person name="Bruggmann R."/>
            <person name="Wittwer M."/>
        </authorList>
    </citation>
    <scope>NUCLEOTIDE SEQUENCE [LARGE SCALE GENOMIC DNA]</scope>
    <source>
        <strain evidence="7 8">ATCC 30894</strain>
    </source>
</reference>
<dbReference type="OMA" id="RACNPLN"/>
<name>A0A6A5C5F6_NAEFO</name>
<sequence>MSKNSNVVVLMNHHDSFRRRRIGYMEISSYSMLLMSLYFYYNIYIHNDGLSVEGSELQPSTTLSANPSSSPISNYNIADFLLDVGMVFGPTIGYIDQIRIMIRDKTSNGFSRLSCLILLSSSLLRVYFWYLKQFSIVMLFQSLVMIVCQSILLFVAVHYGKEEKKAEEKNANRDTSNLLVEPENPNDFTYLIKIDRNRFLEEFWQWDEPAYYVWTVLFFMMCVGVISLFFYPIFPVAYTELLGLLSVMIEASLAIPQVFTNFKRGSVEGLSLILVATFVIGDTLKTAYFVAKQLPYQFVICGAFQLFVDMIMVIQIIYYNLISSRNNMIELSSNESHHEVSESSAIISEATTSDHEEDETDLEQGASDKVVGTSNETKGESEINASPQSIELKSADN</sequence>
<evidence type="ECO:0000313" key="8">
    <source>
        <dbReference type="Proteomes" id="UP000444721"/>
    </source>
</evidence>
<keyword evidence="3 6" id="KW-1133">Transmembrane helix</keyword>
<evidence type="ECO:0000256" key="2">
    <source>
        <dbReference type="ARBA" id="ARBA00022692"/>
    </source>
</evidence>
<dbReference type="GO" id="GO:0005768">
    <property type="term" value="C:endosome"/>
    <property type="evidence" value="ECO:0007669"/>
    <property type="project" value="TreeGrafter"/>
</dbReference>
<feature type="transmembrane region" description="Helical" evidence="6">
    <location>
        <begin position="77"/>
        <end position="98"/>
    </location>
</feature>
<dbReference type="InterPro" id="IPR006603">
    <property type="entry name" value="PQ-loop_rpt"/>
</dbReference>
<dbReference type="OrthoDB" id="292213at2759"/>
<dbReference type="AlphaFoldDB" id="A0A6A5C5F6"/>
<dbReference type="PANTHER" id="PTHR14856">
    <property type="entry name" value="PQ-LOOP REPEAT-CONTAINING PROTEIN 1-LIKE PROTEIN"/>
    <property type="match status" value="1"/>
</dbReference>
<evidence type="ECO:0000256" key="5">
    <source>
        <dbReference type="SAM" id="MobiDB-lite"/>
    </source>
</evidence>
<comment type="subcellular location">
    <subcellularLocation>
        <location evidence="1">Membrane</location>
        <topology evidence="1">Multi-pass membrane protein</topology>
    </subcellularLocation>
</comment>
<dbReference type="Pfam" id="PF04193">
    <property type="entry name" value="PQ-loop"/>
    <property type="match status" value="1"/>
</dbReference>
<proteinExistence type="predicted"/>
<dbReference type="GO" id="GO:0005829">
    <property type="term" value="C:cytosol"/>
    <property type="evidence" value="ECO:0007669"/>
    <property type="project" value="GOC"/>
</dbReference>
<dbReference type="GO" id="GO:0005802">
    <property type="term" value="C:trans-Golgi network"/>
    <property type="evidence" value="ECO:0007669"/>
    <property type="project" value="TreeGrafter"/>
</dbReference>
<dbReference type="VEuPathDB" id="AmoebaDB:FDP41_011893"/>
<dbReference type="GeneID" id="68119108"/>
<dbReference type="VEuPathDB" id="AmoebaDB:NfTy_022500"/>
<dbReference type="RefSeq" id="XP_044566745.1">
    <property type="nucleotide sequence ID" value="XM_044702352.1"/>
</dbReference>
<evidence type="ECO:0000256" key="1">
    <source>
        <dbReference type="ARBA" id="ARBA00004141"/>
    </source>
</evidence>
<feature type="transmembrane region" description="Helical" evidence="6">
    <location>
        <begin position="110"/>
        <end position="130"/>
    </location>
</feature>
<dbReference type="GO" id="GO:0016020">
    <property type="term" value="C:membrane"/>
    <property type="evidence" value="ECO:0007669"/>
    <property type="project" value="UniProtKB-SubCell"/>
</dbReference>
<feature type="region of interest" description="Disordered" evidence="5">
    <location>
        <begin position="340"/>
        <end position="397"/>
    </location>
</feature>
<dbReference type="GO" id="GO:0045332">
    <property type="term" value="P:phospholipid translocation"/>
    <property type="evidence" value="ECO:0007669"/>
    <property type="project" value="TreeGrafter"/>
</dbReference>
<comment type="caution">
    <text evidence="7">The sequence shown here is derived from an EMBL/GenBank/DDBJ whole genome shotgun (WGS) entry which is preliminary data.</text>
</comment>
<dbReference type="Proteomes" id="UP000444721">
    <property type="component" value="Unassembled WGS sequence"/>
</dbReference>
<feature type="transmembrane region" description="Helical" evidence="6">
    <location>
        <begin position="237"/>
        <end position="259"/>
    </location>
</feature>
<keyword evidence="2 6" id="KW-0812">Transmembrane</keyword>
<feature type="compositionally biased region" description="Low complexity" evidence="5">
    <location>
        <begin position="342"/>
        <end position="351"/>
    </location>
</feature>
<accession>A0A6A5C5F6</accession>
<dbReference type="Gene3D" id="1.20.1280.290">
    <property type="match status" value="2"/>
</dbReference>
<dbReference type="VEuPathDB" id="AmoebaDB:NF0068640"/>